<feature type="compositionally biased region" description="Low complexity" evidence="5">
    <location>
        <begin position="83"/>
        <end position="101"/>
    </location>
</feature>
<evidence type="ECO:0000256" key="3">
    <source>
        <dbReference type="ARBA" id="ARBA00022552"/>
    </source>
</evidence>
<name>A0AAN6JNU2_9BASI</name>
<keyword evidence="3" id="KW-0698">rRNA processing</keyword>
<evidence type="ECO:0000313" key="7">
    <source>
        <dbReference type="Proteomes" id="UP001176521"/>
    </source>
</evidence>
<comment type="subcellular location">
    <subcellularLocation>
        <location evidence="1">Nucleus</location>
    </subcellularLocation>
</comment>
<feature type="compositionally biased region" description="Polar residues" evidence="5">
    <location>
        <begin position="423"/>
        <end position="436"/>
    </location>
</feature>
<dbReference type="Pfam" id="PF05997">
    <property type="entry name" value="Nop52"/>
    <property type="match status" value="1"/>
</dbReference>
<gene>
    <name evidence="6" type="ORF">OC842_000031</name>
</gene>
<dbReference type="EMBL" id="JAPDMQ010000001">
    <property type="protein sequence ID" value="KAK0541326.1"/>
    <property type="molecule type" value="Genomic_DNA"/>
</dbReference>
<feature type="region of interest" description="Disordered" evidence="5">
    <location>
        <begin position="537"/>
        <end position="557"/>
    </location>
</feature>
<feature type="region of interest" description="Disordered" evidence="5">
    <location>
        <begin position="83"/>
        <end position="102"/>
    </location>
</feature>
<evidence type="ECO:0000256" key="1">
    <source>
        <dbReference type="ARBA" id="ARBA00004123"/>
    </source>
</evidence>
<dbReference type="PANTHER" id="PTHR13026:SF0">
    <property type="entry name" value="RIBOSOMAL RNA PROCESSING 1B"/>
    <property type="match status" value="1"/>
</dbReference>
<evidence type="ECO:0000313" key="6">
    <source>
        <dbReference type="EMBL" id="KAK0541326.1"/>
    </source>
</evidence>
<evidence type="ECO:0000256" key="5">
    <source>
        <dbReference type="SAM" id="MobiDB-lite"/>
    </source>
</evidence>
<dbReference type="InterPro" id="IPR010301">
    <property type="entry name" value="RRP1"/>
</dbReference>
<dbReference type="Proteomes" id="UP001176521">
    <property type="component" value="Unassembled WGS sequence"/>
</dbReference>
<feature type="compositionally biased region" description="Basic and acidic residues" evidence="5">
    <location>
        <begin position="500"/>
        <end position="509"/>
    </location>
</feature>
<accession>A0AAN6JNU2</accession>
<sequence length="582" mass="62967">MAPRTVKTSHGEPVGPLQAAELLRARRIAKGKAALTPEEEAQEAARQAGQPSDADALPLGRVLASTEKRTRDGAIRSLAAFLSRPSSSGSSSSLVPSSSSSTALIPPAEMAKLWKGIFYCFWMSDKPLVQQALATELADLVLLIAKPAQGKKRTSEAEAAVDSGRVNSALAFLQGFWSAMAREWPLIDKHRVDKYYLLMRRFTGAGFRLCQLTNWDSAVVAQLNEILVMASPPSVLNATAASPDDEASPFASGGPGPLAVHDLRHPDSISYHVADIWVDELSKAVESAESSPSDRALPLSDLLEPIYTALARSTLPKMYDRILESSLQRALDDVENTIQLLDIVAGDNDDEDEDAETTKAAAKTKATEQGEEEDFDLDELWASLHHGSLIQGAIAFDLAGEESEEDEEAEPSAPPAKRAKTGKNGSASETAPSPSLATLMSRARQLRIDIFLALRAAARAASPPTHPARARALEKFVRQNLSPSEDPEPQPADAEGVLSPEERAKRERKWRMERAKARLLRKKRNVEMQAAIQRKAAARRANKAKVAAKKREAAKKARMGLDGPVIIGPALSRKVSSGKRKK</sequence>
<feature type="region of interest" description="Disordered" evidence="5">
    <location>
        <begin position="399"/>
        <end position="436"/>
    </location>
</feature>
<organism evidence="6 7">
    <name type="scientific">Tilletia horrida</name>
    <dbReference type="NCBI Taxonomy" id="155126"/>
    <lineage>
        <taxon>Eukaryota</taxon>
        <taxon>Fungi</taxon>
        <taxon>Dikarya</taxon>
        <taxon>Basidiomycota</taxon>
        <taxon>Ustilaginomycotina</taxon>
        <taxon>Exobasidiomycetes</taxon>
        <taxon>Tilletiales</taxon>
        <taxon>Tilletiaceae</taxon>
        <taxon>Tilletia</taxon>
    </lineage>
</organism>
<dbReference type="AlphaFoldDB" id="A0AAN6JNU2"/>
<dbReference type="GO" id="GO:0030688">
    <property type="term" value="C:preribosome, small subunit precursor"/>
    <property type="evidence" value="ECO:0007669"/>
    <property type="project" value="InterPro"/>
</dbReference>
<dbReference type="GO" id="GO:0006364">
    <property type="term" value="P:rRNA processing"/>
    <property type="evidence" value="ECO:0007669"/>
    <property type="project" value="UniProtKB-KW"/>
</dbReference>
<feature type="compositionally biased region" description="Acidic residues" evidence="5">
    <location>
        <begin position="399"/>
        <end position="410"/>
    </location>
</feature>
<keyword evidence="7" id="KW-1185">Reference proteome</keyword>
<keyword evidence="4" id="KW-0539">Nucleus</keyword>
<evidence type="ECO:0000256" key="2">
    <source>
        <dbReference type="ARBA" id="ARBA00006374"/>
    </source>
</evidence>
<evidence type="ECO:0008006" key="8">
    <source>
        <dbReference type="Google" id="ProtNLM"/>
    </source>
</evidence>
<protein>
    <recommendedName>
        <fullName evidence="8">Ribosomal RNA-processing protein 1</fullName>
    </recommendedName>
</protein>
<dbReference type="PANTHER" id="PTHR13026">
    <property type="entry name" value="NNP-1 PROTEIN NOVEL NUCLEAR PROTEIN 1 NOP52"/>
    <property type="match status" value="1"/>
</dbReference>
<dbReference type="GO" id="GO:0005634">
    <property type="term" value="C:nucleus"/>
    <property type="evidence" value="ECO:0007669"/>
    <property type="project" value="UniProtKB-SubCell"/>
</dbReference>
<comment type="caution">
    <text evidence="6">The sequence shown here is derived from an EMBL/GenBank/DDBJ whole genome shotgun (WGS) entry which is preliminary data.</text>
</comment>
<reference evidence="6" key="1">
    <citation type="journal article" date="2023" name="PhytoFront">
        <title>Draft Genome Resources of Seven Strains of Tilletia horrida, Causal Agent of Kernel Smut of Rice.</title>
        <authorList>
            <person name="Khanal S."/>
            <person name="Antony Babu S."/>
            <person name="Zhou X.G."/>
        </authorList>
    </citation>
    <scope>NUCLEOTIDE SEQUENCE</scope>
    <source>
        <strain evidence="6">TX3</strain>
    </source>
</reference>
<feature type="compositionally biased region" description="Basic residues" evidence="5">
    <location>
        <begin position="537"/>
        <end position="548"/>
    </location>
</feature>
<feature type="region of interest" description="Disordered" evidence="5">
    <location>
        <begin position="31"/>
        <end position="58"/>
    </location>
</feature>
<evidence type="ECO:0000256" key="4">
    <source>
        <dbReference type="ARBA" id="ARBA00023242"/>
    </source>
</evidence>
<feature type="region of interest" description="Disordered" evidence="5">
    <location>
        <begin position="480"/>
        <end position="509"/>
    </location>
</feature>
<comment type="similarity">
    <text evidence="2">Belongs to the RRP1 family.</text>
</comment>
<proteinExistence type="inferred from homology"/>